<dbReference type="Gene3D" id="3.30.1540.10">
    <property type="entry name" value="formyl-coa transferase, domain 3"/>
    <property type="match status" value="1"/>
</dbReference>
<organism evidence="2 3">
    <name type="scientific">Paralcaligenes ureilyticus</name>
    <dbReference type="NCBI Taxonomy" id="627131"/>
    <lineage>
        <taxon>Bacteria</taxon>
        <taxon>Pseudomonadati</taxon>
        <taxon>Pseudomonadota</taxon>
        <taxon>Betaproteobacteria</taxon>
        <taxon>Burkholderiales</taxon>
        <taxon>Alcaligenaceae</taxon>
        <taxon>Paralcaligenes</taxon>
    </lineage>
</organism>
<dbReference type="Pfam" id="PF02515">
    <property type="entry name" value="CoA_transf_3"/>
    <property type="match status" value="1"/>
</dbReference>
<dbReference type="SUPFAM" id="SSF89796">
    <property type="entry name" value="CoA-transferase family III (CaiB/BaiF)"/>
    <property type="match status" value="1"/>
</dbReference>
<gene>
    <name evidence="2" type="ORF">EDC26_103220</name>
</gene>
<dbReference type="EMBL" id="SMAJ01000003">
    <property type="protein sequence ID" value="TCT09601.1"/>
    <property type="molecule type" value="Genomic_DNA"/>
</dbReference>
<name>A0A4R3M7X0_9BURK</name>
<sequence length="413" mass="46057">MSQDKNNRRDEGSLPKPLAGIKVLDLTRVIAGPYCTMMLADMGADVVKIEEPSRGDELRWVGRYQGRADHDEDYFNASNRSKRSIALNLKDQHEQKIASDLARVADVVVENFSPGVAERLGMGWQVLSEQNPGLIYCSISGFGQSGPYRNRLALDPIIQAVSGVMSVTGHENDPPMQIGAPLGDVIAGMFGAYSIAAAIYGRSITQKGRYIDISMQDSMLAVLGPRMGEALQAGLNPKRHGNENPMRAPANSYQTKGGDYIAIIVQNDNHWENFCKAIGRLDLFELPEFRTMENRALQRKRLNAIVAGEFLLHSTEQWMRRLDENRIPHSLVNTYLQALDDIQVKHRKLIKEVIHPASGSIRLVGAPWKFNQDLDEIFSPPMLGQHTREVLQSWLGRDEPSISSATSQQKENI</sequence>
<evidence type="ECO:0000313" key="2">
    <source>
        <dbReference type="EMBL" id="TCT09601.1"/>
    </source>
</evidence>
<comment type="caution">
    <text evidence="2">The sequence shown here is derived from an EMBL/GenBank/DDBJ whole genome shotgun (WGS) entry which is preliminary data.</text>
</comment>
<dbReference type="PANTHER" id="PTHR48207:SF3">
    <property type="entry name" value="SUCCINATE--HYDROXYMETHYLGLUTARATE COA-TRANSFERASE"/>
    <property type="match status" value="1"/>
</dbReference>
<proteinExistence type="predicted"/>
<dbReference type="InterPro" id="IPR003673">
    <property type="entry name" value="CoA-Trfase_fam_III"/>
</dbReference>
<protein>
    <submittedName>
        <fullName evidence="2">Formyl-CoA transferase/CoA:oxalate CoA-transferase</fullName>
    </submittedName>
</protein>
<reference evidence="2 3" key="1">
    <citation type="submission" date="2019-03" db="EMBL/GenBank/DDBJ databases">
        <title>Genomic Encyclopedia of Type Strains, Phase IV (KMG-IV): sequencing the most valuable type-strain genomes for metagenomic binning, comparative biology and taxonomic classification.</title>
        <authorList>
            <person name="Goeker M."/>
        </authorList>
    </citation>
    <scope>NUCLEOTIDE SEQUENCE [LARGE SCALE GENOMIC DNA]</scope>
    <source>
        <strain evidence="2 3">DSM 24591</strain>
    </source>
</reference>
<dbReference type="InterPro" id="IPR044855">
    <property type="entry name" value="CoA-Trfase_III_dom3_sf"/>
</dbReference>
<dbReference type="OrthoDB" id="9806585at2"/>
<evidence type="ECO:0000256" key="1">
    <source>
        <dbReference type="ARBA" id="ARBA00022679"/>
    </source>
</evidence>
<dbReference type="GO" id="GO:0008410">
    <property type="term" value="F:CoA-transferase activity"/>
    <property type="evidence" value="ECO:0007669"/>
    <property type="project" value="TreeGrafter"/>
</dbReference>
<evidence type="ECO:0000313" key="3">
    <source>
        <dbReference type="Proteomes" id="UP000295525"/>
    </source>
</evidence>
<dbReference type="AlphaFoldDB" id="A0A4R3M7X0"/>
<keyword evidence="1 2" id="KW-0808">Transferase</keyword>
<dbReference type="Proteomes" id="UP000295525">
    <property type="component" value="Unassembled WGS sequence"/>
</dbReference>
<dbReference type="InterPro" id="IPR023606">
    <property type="entry name" value="CoA-Trfase_III_dom_1_sf"/>
</dbReference>
<dbReference type="InterPro" id="IPR050483">
    <property type="entry name" value="CoA-transferase_III_domain"/>
</dbReference>
<accession>A0A4R3M7X0</accession>
<dbReference type="RefSeq" id="WP_132580366.1">
    <property type="nucleotide sequence ID" value="NZ_SMAJ01000003.1"/>
</dbReference>
<dbReference type="PANTHER" id="PTHR48207">
    <property type="entry name" value="SUCCINATE--HYDROXYMETHYLGLUTARATE COA-TRANSFERASE"/>
    <property type="match status" value="1"/>
</dbReference>
<dbReference type="Gene3D" id="3.40.50.10540">
    <property type="entry name" value="Crotonobetainyl-coa:carnitine coa-transferase, domain 1"/>
    <property type="match status" value="1"/>
</dbReference>
<keyword evidence="3" id="KW-1185">Reference proteome</keyword>